<gene>
    <name evidence="2" type="ORF">KOR34_01570</name>
</gene>
<dbReference type="InterPro" id="IPR011453">
    <property type="entry name" value="DUF1559"/>
</dbReference>
<dbReference type="InterPro" id="IPR012902">
    <property type="entry name" value="N_methyl_site"/>
</dbReference>
<dbReference type="Pfam" id="PF07963">
    <property type="entry name" value="N_methyl"/>
    <property type="match status" value="1"/>
</dbReference>
<comment type="caution">
    <text evidence="2">The sequence shown here is derived from an EMBL/GenBank/DDBJ whole genome shotgun (WGS) entry which is preliminary data.</text>
</comment>
<dbReference type="Pfam" id="PF07596">
    <property type="entry name" value="SBP_bac_10"/>
    <property type="match status" value="1"/>
</dbReference>
<organism evidence="2 3">
    <name type="scientific">Posidoniimonas corsicana</name>
    <dbReference type="NCBI Taxonomy" id="1938618"/>
    <lineage>
        <taxon>Bacteria</taxon>
        <taxon>Pseudomonadati</taxon>
        <taxon>Planctomycetota</taxon>
        <taxon>Planctomycetia</taxon>
        <taxon>Pirellulales</taxon>
        <taxon>Lacipirellulaceae</taxon>
        <taxon>Posidoniimonas</taxon>
    </lineage>
</organism>
<dbReference type="PANTHER" id="PTHR30093:SF2">
    <property type="entry name" value="TYPE II SECRETION SYSTEM PROTEIN H"/>
    <property type="match status" value="1"/>
</dbReference>
<protein>
    <recommendedName>
        <fullName evidence="1">DUF1559 domain-containing protein</fullName>
    </recommendedName>
</protein>
<proteinExistence type="predicted"/>
<dbReference type="Proteomes" id="UP000316714">
    <property type="component" value="Unassembled WGS sequence"/>
</dbReference>
<dbReference type="NCBIfam" id="TIGR02532">
    <property type="entry name" value="IV_pilin_GFxxxE"/>
    <property type="match status" value="1"/>
</dbReference>
<dbReference type="SUPFAM" id="SSF54523">
    <property type="entry name" value="Pili subunits"/>
    <property type="match status" value="1"/>
</dbReference>
<dbReference type="InterPro" id="IPR027558">
    <property type="entry name" value="Pre_pil_HX9DG_C"/>
</dbReference>
<dbReference type="Gene3D" id="3.30.700.10">
    <property type="entry name" value="Glycoprotein, Type 4 Pilin"/>
    <property type="match status" value="1"/>
</dbReference>
<dbReference type="NCBIfam" id="TIGR04294">
    <property type="entry name" value="pre_pil_HX9DG"/>
    <property type="match status" value="1"/>
</dbReference>
<evidence type="ECO:0000313" key="3">
    <source>
        <dbReference type="Proteomes" id="UP000316714"/>
    </source>
</evidence>
<feature type="domain" description="DUF1559" evidence="1">
    <location>
        <begin position="37"/>
        <end position="309"/>
    </location>
</feature>
<reference evidence="2 3" key="1">
    <citation type="submission" date="2019-02" db="EMBL/GenBank/DDBJ databases">
        <title>Deep-cultivation of Planctomycetes and their phenomic and genomic characterization uncovers novel biology.</title>
        <authorList>
            <person name="Wiegand S."/>
            <person name="Jogler M."/>
            <person name="Boedeker C."/>
            <person name="Pinto D."/>
            <person name="Vollmers J."/>
            <person name="Rivas-Marin E."/>
            <person name="Kohn T."/>
            <person name="Peeters S.H."/>
            <person name="Heuer A."/>
            <person name="Rast P."/>
            <person name="Oberbeckmann S."/>
            <person name="Bunk B."/>
            <person name="Jeske O."/>
            <person name="Meyerdierks A."/>
            <person name="Storesund J.E."/>
            <person name="Kallscheuer N."/>
            <person name="Luecker S."/>
            <person name="Lage O.M."/>
            <person name="Pohl T."/>
            <person name="Merkel B.J."/>
            <person name="Hornburger P."/>
            <person name="Mueller R.-W."/>
            <person name="Bruemmer F."/>
            <person name="Labrenz M."/>
            <person name="Spormann A.M."/>
            <person name="Op Den Camp H."/>
            <person name="Overmann J."/>
            <person name="Amann R."/>
            <person name="Jetten M.S.M."/>
            <person name="Mascher T."/>
            <person name="Medema M.H."/>
            <person name="Devos D.P."/>
            <person name="Kaster A.-K."/>
            <person name="Ovreas L."/>
            <person name="Rohde M."/>
            <person name="Galperin M.Y."/>
            <person name="Jogler C."/>
        </authorList>
    </citation>
    <scope>NUCLEOTIDE SEQUENCE [LARGE SCALE GENOMIC DNA]</scope>
    <source>
        <strain evidence="2 3">KOR34</strain>
    </source>
</reference>
<evidence type="ECO:0000259" key="1">
    <source>
        <dbReference type="Pfam" id="PF07596"/>
    </source>
</evidence>
<name>A0A5C5VBR8_9BACT</name>
<dbReference type="EMBL" id="SIHJ01000001">
    <property type="protein sequence ID" value="TWT35269.1"/>
    <property type="molecule type" value="Genomic_DNA"/>
</dbReference>
<dbReference type="PANTHER" id="PTHR30093">
    <property type="entry name" value="GENERAL SECRETION PATHWAY PROTEIN G"/>
    <property type="match status" value="1"/>
</dbReference>
<evidence type="ECO:0000313" key="2">
    <source>
        <dbReference type="EMBL" id="TWT35269.1"/>
    </source>
</evidence>
<dbReference type="AlphaFoldDB" id="A0A5C5VBR8"/>
<keyword evidence="3" id="KW-1185">Reference proteome</keyword>
<sequence>MRMEPKKKHRPAFTLVELLVVIAIIGVLIALLLPAVQAAREAARRMSCSNQLRQIGLACHSYHDTHKRLPTAGGIVEDGTNRATGLSYLGQILPYIEEASLRDLVDDTALWAAPENQRARETPVGLFMCPSTGAELSCNVGPIGGVTDVRENSDLRAHYVGIMGAKTSCPLSSRAQWPESGHTIESCGASGGLADNGVIVFNDKIAFKKVIDGTSKTIMVGEQAWECGPMRTWIVGTLDVNSGPTGANHGYLHNAKNVLWPMNTAYMPKPGEPPTPYQNNDTSLGSQHVGGALVMLTDGSAQFLREDVELDTLKAMCTRGNEETYEPPFS</sequence>
<dbReference type="OrthoDB" id="255848at2"/>
<accession>A0A5C5VBR8</accession>
<dbReference type="InterPro" id="IPR045584">
    <property type="entry name" value="Pilin-like"/>
</dbReference>